<dbReference type="Gene3D" id="3.60.21.10">
    <property type="match status" value="1"/>
</dbReference>
<dbReference type="PANTHER" id="PTHR11575:SF24">
    <property type="entry name" value="5'-NUCLEOTIDASE"/>
    <property type="match status" value="1"/>
</dbReference>
<dbReference type="PANTHER" id="PTHR11575">
    <property type="entry name" value="5'-NUCLEOTIDASE-RELATED"/>
    <property type="match status" value="1"/>
</dbReference>
<feature type="domain" description="Calcineurin-like phosphoesterase" evidence="4">
    <location>
        <begin position="33"/>
        <end position="145"/>
    </location>
</feature>
<accession>A0A023FR44</accession>
<protein>
    <recommendedName>
        <fullName evidence="2">5'-nucleotidase</fullName>
        <ecNumber evidence="2">3.1.3.5</ecNumber>
    </recommendedName>
</protein>
<evidence type="ECO:0000313" key="5">
    <source>
        <dbReference type="EMBL" id="JAC24287.1"/>
    </source>
</evidence>
<sequence length="225" mass="25034">MVHLVYIALVVASWTHPSNAQGGQQDDDDTFNMTILHTNDIHSRILESDKRGFECTDEKRNESKCYGGVARITAAVKQLKSNTTNPLFLNAGDFYQGTLWYSILKYNIVSAVMANMSYDSVCLGNHEFDDGPEGLAPFLLKMKEANVTVLGTNLNTSMEPLFDNITLPKHKLYNISGMQVALLGVVTTETNTIARPGRVQILPEAKSINDEIEKLKEKTLVFLFS</sequence>
<comment type="catalytic activity">
    <reaction evidence="1">
        <text>a ribonucleoside 5'-phosphate + H2O = a ribonucleoside + phosphate</text>
        <dbReference type="Rhea" id="RHEA:12484"/>
        <dbReference type="ChEBI" id="CHEBI:15377"/>
        <dbReference type="ChEBI" id="CHEBI:18254"/>
        <dbReference type="ChEBI" id="CHEBI:43474"/>
        <dbReference type="ChEBI" id="CHEBI:58043"/>
        <dbReference type="EC" id="3.1.3.5"/>
    </reaction>
</comment>
<dbReference type="InterPro" id="IPR029052">
    <property type="entry name" value="Metallo-depent_PP-like"/>
</dbReference>
<dbReference type="SUPFAM" id="SSF56300">
    <property type="entry name" value="Metallo-dependent phosphatases"/>
    <property type="match status" value="1"/>
</dbReference>
<dbReference type="AlphaFoldDB" id="A0A023FR44"/>
<dbReference type="GO" id="GO:0046872">
    <property type="term" value="F:metal ion binding"/>
    <property type="evidence" value="ECO:0007669"/>
    <property type="project" value="InterPro"/>
</dbReference>
<dbReference type="GO" id="GO:0008253">
    <property type="term" value="F:5'-nucleotidase activity"/>
    <property type="evidence" value="ECO:0007669"/>
    <property type="project" value="UniProtKB-EC"/>
</dbReference>
<dbReference type="PROSITE" id="PS00785">
    <property type="entry name" value="5_NUCLEOTIDASE_1"/>
    <property type="match status" value="1"/>
</dbReference>
<dbReference type="InterPro" id="IPR006146">
    <property type="entry name" value="5'-Nucleotdase_CS"/>
</dbReference>
<reference evidence="5" key="1">
    <citation type="submission" date="2014-03" db="EMBL/GenBank/DDBJ databases">
        <title>The sialotranscriptome of Amblyomma triste, Amblyomma parvum and Amblyomma cajennense ticks, uncovered by 454-based RNA-seq.</title>
        <authorList>
            <person name="Garcia G.R."/>
            <person name="Gardinassi L.G."/>
            <person name="Ribeiro J.M."/>
            <person name="Anatriello E."/>
            <person name="Ferreira B.R."/>
            <person name="Moreira H.N."/>
            <person name="Mafra C."/>
            <person name="Olegario M.M."/>
            <person name="Szabo P.J."/>
            <person name="Miranda-Santos I.K."/>
            <person name="Maruyama S.R."/>
        </authorList>
    </citation>
    <scope>NUCLEOTIDE SEQUENCE</scope>
    <source>
        <strain evidence="5">Uberlandia</strain>
        <tissue evidence="5">Salivary glands</tissue>
    </source>
</reference>
<dbReference type="Pfam" id="PF00149">
    <property type="entry name" value="Metallophos"/>
    <property type="match status" value="1"/>
</dbReference>
<dbReference type="PROSITE" id="PS00786">
    <property type="entry name" value="5_NUCLEOTIDASE_2"/>
    <property type="match status" value="1"/>
</dbReference>
<dbReference type="GO" id="GO:0006196">
    <property type="term" value="P:AMP catabolic process"/>
    <property type="evidence" value="ECO:0007669"/>
    <property type="project" value="TreeGrafter"/>
</dbReference>
<evidence type="ECO:0000256" key="2">
    <source>
        <dbReference type="ARBA" id="ARBA00012643"/>
    </source>
</evidence>
<dbReference type="GO" id="GO:0005886">
    <property type="term" value="C:plasma membrane"/>
    <property type="evidence" value="ECO:0007669"/>
    <property type="project" value="TreeGrafter"/>
</dbReference>
<evidence type="ECO:0000259" key="4">
    <source>
        <dbReference type="Pfam" id="PF00149"/>
    </source>
</evidence>
<feature type="chain" id="PRO_5001515356" description="5'-nucleotidase" evidence="3">
    <location>
        <begin position="21"/>
        <end position="225"/>
    </location>
</feature>
<feature type="signal peptide" evidence="3">
    <location>
        <begin position="1"/>
        <end position="20"/>
    </location>
</feature>
<dbReference type="InterPro" id="IPR006179">
    <property type="entry name" value="5_nucleotidase/apyrase"/>
</dbReference>
<name>A0A023FR44_AMBCJ</name>
<dbReference type="EMBL" id="GBBK01000195">
    <property type="protein sequence ID" value="JAC24287.1"/>
    <property type="molecule type" value="mRNA"/>
</dbReference>
<proteinExistence type="evidence at transcript level"/>
<dbReference type="EC" id="3.1.3.5" evidence="2"/>
<evidence type="ECO:0000256" key="3">
    <source>
        <dbReference type="SAM" id="SignalP"/>
    </source>
</evidence>
<evidence type="ECO:0000256" key="1">
    <source>
        <dbReference type="ARBA" id="ARBA00000815"/>
    </source>
</evidence>
<keyword evidence="3" id="KW-0732">Signal</keyword>
<dbReference type="InterPro" id="IPR004843">
    <property type="entry name" value="Calcineurin-like_PHP"/>
</dbReference>
<dbReference type="GO" id="GO:0000166">
    <property type="term" value="F:nucleotide binding"/>
    <property type="evidence" value="ECO:0007669"/>
    <property type="project" value="InterPro"/>
</dbReference>
<organism evidence="5">
    <name type="scientific">Amblyomma cajennense</name>
    <name type="common">Cayenne tick</name>
    <name type="synonym">Acarus cajennensis</name>
    <dbReference type="NCBI Taxonomy" id="34607"/>
    <lineage>
        <taxon>Eukaryota</taxon>
        <taxon>Metazoa</taxon>
        <taxon>Ecdysozoa</taxon>
        <taxon>Arthropoda</taxon>
        <taxon>Chelicerata</taxon>
        <taxon>Arachnida</taxon>
        <taxon>Acari</taxon>
        <taxon>Parasitiformes</taxon>
        <taxon>Ixodida</taxon>
        <taxon>Ixodoidea</taxon>
        <taxon>Ixodidae</taxon>
        <taxon>Amblyomminae</taxon>
        <taxon>Amblyomma</taxon>
    </lineage>
</organism>